<protein>
    <recommendedName>
        <fullName evidence="9">3-hydroxyacyl-[acyl-carrier-protein] dehydratase FabZ</fullName>
        <ecNumber evidence="9">4.2.1.59</ecNumber>
    </recommendedName>
    <alternativeName>
        <fullName evidence="9">(3R)-hydroxymyristoyl-[acyl-carrier-protein] dehydratase</fullName>
        <shortName evidence="9">(3R)-hydroxymyristoyl-ACP dehydrase</shortName>
    </alternativeName>
    <alternativeName>
        <fullName evidence="9">Beta-hydroxyacyl-ACP dehydratase</fullName>
    </alternativeName>
</protein>
<evidence type="ECO:0000256" key="3">
    <source>
        <dbReference type="ARBA" id="ARBA00022490"/>
    </source>
</evidence>
<sequence>MNAPTEPQIDLPDINEIMRNLPHRYPMLLIDRVVEFSPRESLVGIKNVTINEPYFAGHFPQKPVMPGVLILESMAQACGMLAFKSEQAELGGNHIIYLVAIDKARFKRPVEPGDQMRLETRLKRVMRGLWMFEARALVDGALVAEAEIRCTVKEA</sequence>
<keyword evidence="11" id="KW-1185">Reference proteome</keyword>
<evidence type="ECO:0000256" key="6">
    <source>
        <dbReference type="ARBA" id="ARBA00023098"/>
    </source>
</evidence>
<comment type="subcellular location">
    <subcellularLocation>
        <location evidence="1 9">Cytoplasm</location>
    </subcellularLocation>
</comment>
<dbReference type="InterPro" id="IPR029069">
    <property type="entry name" value="HotDog_dom_sf"/>
</dbReference>
<keyword evidence="6 9" id="KW-0443">Lipid metabolism</keyword>
<dbReference type="SUPFAM" id="SSF54637">
    <property type="entry name" value="Thioesterase/thiol ester dehydrase-isomerase"/>
    <property type="match status" value="1"/>
</dbReference>
<keyword evidence="7 9" id="KW-0456">Lyase</keyword>
<dbReference type="CDD" id="cd01288">
    <property type="entry name" value="FabZ"/>
    <property type="match status" value="1"/>
</dbReference>
<evidence type="ECO:0000256" key="2">
    <source>
        <dbReference type="ARBA" id="ARBA00009174"/>
    </source>
</evidence>
<evidence type="ECO:0000313" key="11">
    <source>
        <dbReference type="Proteomes" id="UP000275461"/>
    </source>
</evidence>
<comment type="similarity">
    <text evidence="2 9">Belongs to the thioester dehydratase family. FabZ subfamily.</text>
</comment>
<evidence type="ECO:0000313" key="10">
    <source>
        <dbReference type="EMBL" id="RLK50716.1"/>
    </source>
</evidence>
<evidence type="ECO:0000256" key="7">
    <source>
        <dbReference type="ARBA" id="ARBA00023239"/>
    </source>
</evidence>
<dbReference type="NCBIfam" id="NF000582">
    <property type="entry name" value="PRK00006.1"/>
    <property type="match status" value="1"/>
</dbReference>
<comment type="catalytic activity">
    <reaction evidence="9">
        <text>a (3R)-hydroxyacyl-[ACP] = a (2E)-enoyl-[ACP] + H2O</text>
        <dbReference type="Rhea" id="RHEA:13097"/>
        <dbReference type="Rhea" id="RHEA-COMP:9925"/>
        <dbReference type="Rhea" id="RHEA-COMP:9945"/>
        <dbReference type="ChEBI" id="CHEBI:15377"/>
        <dbReference type="ChEBI" id="CHEBI:78784"/>
        <dbReference type="ChEBI" id="CHEBI:78827"/>
        <dbReference type="EC" id="4.2.1.59"/>
    </reaction>
</comment>
<comment type="function">
    <text evidence="8 9">Involved in unsaturated fatty acids biosynthesis. Catalyzes the dehydration of short chain beta-hydroxyacyl-ACPs and long chain saturated and unsaturated beta-hydroxyacyl-ACPs.</text>
</comment>
<dbReference type="AlphaFoldDB" id="A0A498C909"/>
<organism evidence="10 11">
    <name type="scientific">Alkalispirillum mobile</name>
    <dbReference type="NCBI Taxonomy" id="85925"/>
    <lineage>
        <taxon>Bacteria</taxon>
        <taxon>Pseudomonadati</taxon>
        <taxon>Pseudomonadota</taxon>
        <taxon>Gammaproteobacteria</taxon>
        <taxon>Chromatiales</taxon>
        <taxon>Ectothiorhodospiraceae</taxon>
        <taxon>Alkalispirillum</taxon>
    </lineage>
</organism>
<dbReference type="EMBL" id="RCDA01000001">
    <property type="protein sequence ID" value="RLK50716.1"/>
    <property type="molecule type" value="Genomic_DNA"/>
</dbReference>
<name>A0A498C909_9GAMM</name>
<keyword evidence="4 9" id="KW-0444">Lipid biosynthesis</keyword>
<keyword evidence="3 9" id="KW-0963">Cytoplasm</keyword>
<dbReference type="RefSeq" id="WP_245971072.1">
    <property type="nucleotide sequence ID" value="NZ_RCDA01000001.1"/>
</dbReference>
<dbReference type="Gene3D" id="3.10.129.10">
    <property type="entry name" value="Hotdog Thioesterase"/>
    <property type="match status" value="1"/>
</dbReference>
<dbReference type="EC" id="4.2.1.59" evidence="9"/>
<comment type="caution">
    <text evidence="10">The sequence shown here is derived from an EMBL/GenBank/DDBJ whole genome shotgun (WGS) entry which is preliminary data.</text>
</comment>
<dbReference type="GO" id="GO:0009245">
    <property type="term" value="P:lipid A biosynthetic process"/>
    <property type="evidence" value="ECO:0007669"/>
    <property type="project" value="UniProtKB-UniRule"/>
</dbReference>
<dbReference type="HAMAP" id="MF_00406">
    <property type="entry name" value="FabZ"/>
    <property type="match status" value="1"/>
</dbReference>
<evidence type="ECO:0000256" key="8">
    <source>
        <dbReference type="ARBA" id="ARBA00025049"/>
    </source>
</evidence>
<dbReference type="GO" id="GO:0005737">
    <property type="term" value="C:cytoplasm"/>
    <property type="evidence" value="ECO:0007669"/>
    <property type="project" value="UniProtKB-SubCell"/>
</dbReference>
<dbReference type="Pfam" id="PF07977">
    <property type="entry name" value="FabA"/>
    <property type="match status" value="1"/>
</dbReference>
<dbReference type="GO" id="GO:0016020">
    <property type="term" value="C:membrane"/>
    <property type="evidence" value="ECO:0007669"/>
    <property type="project" value="GOC"/>
</dbReference>
<dbReference type="Proteomes" id="UP000275461">
    <property type="component" value="Unassembled WGS sequence"/>
</dbReference>
<dbReference type="GO" id="GO:0019171">
    <property type="term" value="F:(3R)-hydroxyacyl-[acyl-carrier-protein] dehydratase activity"/>
    <property type="evidence" value="ECO:0007669"/>
    <property type="project" value="UniProtKB-EC"/>
</dbReference>
<evidence type="ECO:0000256" key="4">
    <source>
        <dbReference type="ARBA" id="ARBA00022516"/>
    </source>
</evidence>
<dbReference type="GO" id="GO:0006633">
    <property type="term" value="P:fatty acid biosynthetic process"/>
    <property type="evidence" value="ECO:0007669"/>
    <property type="project" value="UniProtKB-UniRule"/>
</dbReference>
<evidence type="ECO:0000256" key="1">
    <source>
        <dbReference type="ARBA" id="ARBA00004496"/>
    </source>
</evidence>
<dbReference type="NCBIfam" id="TIGR01750">
    <property type="entry name" value="fabZ"/>
    <property type="match status" value="1"/>
</dbReference>
<reference evidence="10 11" key="1">
    <citation type="submission" date="2018-10" db="EMBL/GenBank/DDBJ databases">
        <title>Genomic Encyclopedia of Type Strains, Phase IV (KMG-IV): sequencing the most valuable type-strain genomes for metagenomic binning, comparative biology and taxonomic classification.</title>
        <authorList>
            <person name="Goeker M."/>
        </authorList>
    </citation>
    <scope>NUCLEOTIDE SEQUENCE [LARGE SCALE GENOMIC DNA]</scope>
    <source>
        <strain evidence="10 11">DSM 12769</strain>
    </source>
</reference>
<dbReference type="PANTHER" id="PTHR30272">
    <property type="entry name" value="3-HYDROXYACYL-[ACYL-CARRIER-PROTEIN] DEHYDRATASE"/>
    <property type="match status" value="1"/>
</dbReference>
<dbReference type="InterPro" id="IPR013114">
    <property type="entry name" value="FabA_FabZ"/>
</dbReference>
<dbReference type="PANTHER" id="PTHR30272:SF1">
    <property type="entry name" value="3-HYDROXYACYL-[ACYL-CARRIER-PROTEIN] DEHYDRATASE"/>
    <property type="match status" value="1"/>
</dbReference>
<proteinExistence type="inferred from homology"/>
<evidence type="ECO:0000256" key="9">
    <source>
        <dbReference type="HAMAP-Rule" id="MF_00406"/>
    </source>
</evidence>
<accession>A0A498C909</accession>
<dbReference type="InterPro" id="IPR010084">
    <property type="entry name" value="FabZ"/>
</dbReference>
<gene>
    <name evidence="9" type="primary">fabZ</name>
    <name evidence="10" type="ORF">DFR31_0622</name>
</gene>
<dbReference type="FunFam" id="3.10.129.10:FF:000001">
    <property type="entry name" value="3-hydroxyacyl-[acyl-carrier-protein] dehydratase FabZ"/>
    <property type="match status" value="1"/>
</dbReference>
<feature type="active site" evidence="9">
    <location>
        <position position="58"/>
    </location>
</feature>
<keyword evidence="5 9" id="KW-0441">Lipid A biosynthesis</keyword>
<evidence type="ECO:0000256" key="5">
    <source>
        <dbReference type="ARBA" id="ARBA00022556"/>
    </source>
</evidence>